<feature type="compositionally biased region" description="Basic and acidic residues" evidence="1">
    <location>
        <begin position="84"/>
        <end position="94"/>
    </location>
</feature>
<sequence>MFPAGLKLVKQEASFPDTKTSEILALQRAQNECICMVLCDRYTTHAHVDDLGKAVSNTAGKACVNNVVESCPPLEPDASLPSTVDRRQLTIDNR</sequence>
<evidence type="ECO:0000256" key="1">
    <source>
        <dbReference type="SAM" id="MobiDB-lite"/>
    </source>
</evidence>
<dbReference type="Proteomes" id="UP000606974">
    <property type="component" value="Unassembled WGS sequence"/>
</dbReference>
<evidence type="ECO:0000313" key="2">
    <source>
        <dbReference type="EMBL" id="KAF7507424.1"/>
    </source>
</evidence>
<reference evidence="2" key="1">
    <citation type="submission" date="2020-02" db="EMBL/GenBank/DDBJ databases">
        <authorList>
            <person name="Palmer J.M."/>
        </authorList>
    </citation>
    <scope>NUCLEOTIDE SEQUENCE</scope>
    <source>
        <strain evidence="2">EPUS1.4</strain>
        <tissue evidence="2">Thallus</tissue>
    </source>
</reference>
<feature type="region of interest" description="Disordered" evidence="1">
    <location>
        <begin position="75"/>
        <end position="94"/>
    </location>
</feature>
<accession>A0A8H7AHA4</accession>
<name>A0A8H7AHA4_9EURO</name>
<dbReference type="EMBL" id="JAACFV010000069">
    <property type="protein sequence ID" value="KAF7507424.1"/>
    <property type="molecule type" value="Genomic_DNA"/>
</dbReference>
<keyword evidence="3" id="KW-1185">Reference proteome</keyword>
<organism evidence="2 3">
    <name type="scientific">Endocarpon pusillum</name>
    <dbReference type="NCBI Taxonomy" id="364733"/>
    <lineage>
        <taxon>Eukaryota</taxon>
        <taxon>Fungi</taxon>
        <taxon>Dikarya</taxon>
        <taxon>Ascomycota</taxon>
        <taxon>Pezizomycotina</taxon>
        <taxon>Eurotiomycetes</taxon>
        <taxon>Chaetothyriomycetidae</taxon>
        <taxon>Verrucariales</taxon>
        <taxon>Verrucariaceae</taxon>
        <taxon>Endocarpon</taxon>
    </lineage>
</organism>
<dbReference type="AlphaFoldDB" id="A0A8H7AHA4"/>
<protein>
    <submittedName>
        <fullName evidence="2">Uncharacterized protein</fullName>
    </submittedName>
</protein>
<proteinExistence type="predicted"/>
<gene>
    <name evidence="2" type="ORF">GJ744_010483</name>
</gene>
<comment type="caution">
    <text evidence="2">The sequence shown here is derived from an EMBL/GenBank/DDBJ whole genome shotgun (WGS) entry which is preliminary data.</text>
</comment>
<evidence type="ECO:0000313" key="3">
    <source>
        <dbReference type="Proteomes" id="UP000606974"/>
    </source>
</evidence>